<dbReference type="GO" id="GO:0016787">
    <property type="term" value="F:hydrolase activity"/>
    <property type="evidence" value="ECO:0007669"/>
    <property type="project" value="InterPro"/>
</dbReference>
<accession>A0AAE0I046</accession>
<dbReference type="Proteomes" id="UP001283341">
    <property type="component" value="Unassembled WGS sequence"/>
</dbReference>
<dbReference type="InterPro" id="IPR029052">
    <property type="entry name" value="Metallo-depent_PP-like"/>
</dbReference>
<dbReference type="Gene3D" id="3.60.21.10">
    <property type="match status" value="1"/>
</dbReference>
<proteinExistence type="predicted"/>
<dbReference type="PANTHER" id="PTHR37844:SF2">
    <property type="entry name" value="SER_THR PROTEIN PHOSPHATASE SUPERFAMILY (AFU_ORTHOLOGUE AFUA_1G14840)"/>
    <property type="match status" value="1"/>
</dbReference>
<evidence type="ECO:0000313" key="3">
    <source>
        <dbReference type="Proteomes" id="UP001283341"/>
    </source>
</evidence>
<sequence length="280" mass="31759">MKIQILSDLHLENPKGYDMFEIMPKAPYLALLGDIGNVAAHKHDFLAFLTVQLHQFAAVLFVPGNHEAYHSSWPETIAILREFQDDVRLKRTAPKGPKLSSHVHSPPTLGEFVLLDRNVFVPPGYPDIAILGCSLFSAVPPDRHMDVGLGLNDFFQTSDWTVDSHNGAHARDLAWLNAQVESLQVSKIVILTHWTPTRDARAVEPIHVGSRIQSAFSTDLSTEKCFRSHKVKVWGFGHTHYNCDFMVEREGTWSLRLIANQRGYYFRQTRGFDMQKTVEI</sequence>
<gene>
    <name evidence="2" type="ORF">B0H66DRAFT_275381</name>
</gene>
<dbReference type="PANTHER" id="PTHR37844">
    <property type="entry name" value="SER/THR PROTEIN PHOSPHATASE SUPERFAMILY (AFU_ORTHOLOGUE AFUA_1G14840)"/>
    <property type="match status" value="1"/>
</dbReference>
<dbReference type="EMBL" id="JAUEDM010000005">
    <property type="protein sequence ID" value="KAK3316030.1"/>
    <property type="molecule type" value="Genomic_DNA"/>
</dbReference>
<keyword evidence="3" id="KW-1185">Reference proteome</keyword>
<protein>
    <recommendedName>
        <fullName evidence="1">Calcineurin-like phosphoesterase domain-containing protein</fullName>
    </recommendedName>
</protein>
<reference evidence="2" key="2">
    <citation type="submission" date="2023-06" db="EMBL/GenBank/DDBJ databases">
        <authorList>
            <consortium name="Lawrence Berkeley National Laboratory"/>
            <person name="Haridas S."/>
            <person name="Hensen N."/>
            <person name="Bonometti L."/>
            <person name="Westerberg I."/>
            <person name="Brannstrom I.O."/>
            <person name="Guillou S."/>
            <person name="Cros-Aarteil S."/>
            <person name="Calhoun S."/>
            <person name="Kuo A."/>
            <person name="Mondo S."/>
            <person name="Pangilinan J."/>
            <person name="Riley R."/>
            <person name="Labutti K."/>
            <person name="Andreopoulos B."/>
            <person name="Lipzen A."/>
            <person name="Chen C."/>
            <person name="Yanf M."/>
            <person name="Daum C."/>
            <person name="Ng V."/>
            <person name="Clum A."/>
            <person name="Steindorff A."/>
            <person name="Ohm R."/>
            <person name="Martin F."/>
            <person name="Silar P."/>
            <person name="Natvig D."/>
            <person name="Lalanne C."/>
            <person name="Gautier V."/>
            <person name="Ament-Velasquez S.L."/>
            <person name="Kruys A."/>
            <person name="Hutchinson M.I."/>
            <person name="Powell A.J."/>
            <person name="Barry K."/>
            <person name="Miller A.N."/>
            <person name="Grigoriev I.V."/>
            <person name="Debuchy R."/>
            <person name="Gladieux P."/>
            <person name="Thoren M.H."/>
            <person name="Johannesson H."/>
        </authorList>
    </citation>
    <scope>NUCLEOTIDE SEQUENCE</scope>
    <source>
        <strain evidence="2">CBS 118394</strain>
    </source>
</reference>
<dbReference type="AlphaFoldDB" id="A0AAE0I046"/>
<evidence type="ECO:0000259" key="1">
    <source>
        <dbReference type="Pfam" id="PF00149"/>
    </source>
</evidence>
<organism evidence="2 3">
    <name type="scientific">Apodospora peruviana</name>
    <dbReference type="NCBI Taxonomy" id="516989"/>
    <lineage>
        <taxon>Eukaryota</taxon>
        <taxon>Fungi</taxon>
        <taxon>Dikarya</taxon>
        <taxon>Ascomycota</taxon>
        <taxon>Pezizomycotina</taxon>
        <taxon>Sordariomycetes</taxon>
        <taxon>Sordariomycetidae</taxon>
        <taxon>Sordariales</taxon>
        <taxon>Lasiosphaeriaceae</taxon>
        <taxon>Apodospora</taxon>
    </lineage>
</organism>
<name>A0AAE0I046_9PEZI</name>
<evidence type="ECO:0000313" key="2">
    <source>
        <dbReference type="EMBL" id="KAK3316030.1"/>
    </source>
</evidence>
<reference evidence="2" key="1">
    <citation type="journal article" date="2023" name="Mol. Phylogenet. Evol.">
        <title>Genome-scale phylogeny and comparative genomics of the fungal order Sordariales.</title>
        <authorList>
            <person name="Hensen N."/>
            <person name="Bonometti L."/>
            <person name="Westerberg I."/>
            <person name="Brannstrom I.O."/>
            <person name="Guillou S."/>
            <person name="Cros-Aarteil S."/>
            <person name="Calhoun S."/>
            <person name="Haridas S."/>
            <person name="Kuo A."/>
            <person name="Mondo S."/>
            <person name="Pangilinan J."/>
            <person name="Riley R."/>
            <person name="LaButti K."/>
            <person name="Andreopoulos B."/>
            <person name="Lipzen A."/>
            <person name="Chen C."/>
            <person name="Yan M."/>
            <person name="Daum C."/>
            <person name="Ng V."/>
            <person name="Clum A."/>
            <person name="Steindorff A."/>
            <person name="Ohm R.A."/>
            <person name="Martin F."/>
            <person name="Silar P."/>
            <person name="Natvig D.O."/>
            <person name="Lalanne C."/>
            <person name="Gautier V."/>
            <person name="Ament-Velasquez S.L."/>
            <person name="Kruys A."/>
            <person name="Hutchinson M.I."/>
            <person name="Powell A.J."/>
            <person name="Barry K."/>
            <person name="Miller A.N."/>
            <person name="Grigoriev I.V."/>
            <person name="Debuchy R."/>
            <person name="Gladieux P."/>
            <person name="Hiltunen Thoren M."/>
            <person name="Johannesson H."/>
        </authorList>
    </citation>
    <scope>NUCLEOTIDE SEQUENCE</scope>
    <source>
        <strain evidence="2">CBS 118394</strain>
    </source>
</reference>
<feature type="domain" description="Calcineurin-like phosphoesterase" evidence="1">
    <location>
        <begin position="1"/>
        <end position="241"/>
    </location>
</feature>
<dbReference type="Pfam" id="PF00149">
    <property type="entry name" value="Metallophos"/>
    <property type="match status" value="1"/>
</dbReference>
<dbReference type="SUPFAM" id="SSF56300">
    <property type="entry name" value="Metallo-dependent phosphatases"/>
    <property type="match status" value="1"/>
</dbReference>
<comment type="caution">
    <text evidence="2">The sequence shown here is derived from an EMBL/GenBank/DDBJ whole genome shotgun (WGS) entry which is preliminary data.</text>
</comment>
<dbReference type="InterPro" id="IPR004843">
    <property type="entry name" value="Calcineurin-like_PHP"/>
</dbReference>